<evidence type="ECO:0000313" key="9">
    <source>
        <dbReference type="Proteomes" id="UP000050326"/>
    </source>
</evidence>
<protein>
    <submittedName>
        <fullName evidence="8">NADP-reducing hydrogenase subunit HndA</fullName>
        <ecNumber evidence="8">1.12.1.3</ecNumber>
    </submittedName>
</protein>
<dbReference type="Pfam" id="PF01257">
    <property type="entry name" value="2Fe-2S_thioredx"/>
    <property type="match status" value="1"/>
</dbReference>
<dbReference type="PANTHER" id="PTHR43342:SF2">
    <property type="entry name" value="POTENTIAL NAD-REDUCING HYDROGENASE SUBUNIT"/>
    <property type="match status" value="1"/>
</dbReference>
<comment type="cofactor">
    <cofactor evidence="7">
        <name>[2Fe-2S] cluster</name>
        <dbReference type="ChEBI" id="CHEBI:190135"/>
    </cofactor>
    <text evidence="7">Binds 1 [2Fe-2S] cluster.</text>
</comment>
<dbReference type="FunFam" id="1.10.10.1590:FF:000001">
    <property type="entry name" value="NADH-quinone oxidoreductase subunit E"/>
    <property type="match status" value="1"/>
</dbReference>
<keyword evidence="8" id="KW-0560">Oxidoreductase</keyword>
<dbReference type="GO" id="GO:0051537">
    <property type="term" value="F:2 iron, 2 sulfur cluster binding"/>
    <property type="evidence" value="ECO:0007669"/>
    <property type="project" value="UniProtKB-KW"/>
</dbReference>
<dbReference type="PANTHER" id="PTHR43342">
    <property type="entry name" value="NADH-QUINONE OXIDOREDUCTASE, E SUBUNIT"/>
    <property type="match status" value="1"/>
</dbReference>
<evidence type="ECO:0000313" key="8">
    <source>
        <dbReference type="EMBL" id="KPU44082.1"/>
    </source>
</evidence>
<comment type="caution">
    <text evidence="8">The sequence shown here is derived from an EMBL/GenBank/DDBJ whole genome shotgun (WGS) entry which is preliminary data.</text>
</comment>
<dbReference type="InterPro" id="IPR028431">
    <property type="entry name" value="NADP_DH_HndA-like"/>
</dbReference>
<gene>
    <name evidence="8" type="primary">hndA_4</name>
    <name evidence="8" type="ORF">OXPF_22480</name>
</gene>
<dbReference type="NCBIfam" id="NF005722">
    <property type="entry name" value="PRK07539.1-2"/>
    <property type="match status" value="1"/>
</dbReference>
<comment type="cofactor">
    <cofactor evidence="6">
        <name>[2Fe-2S] cluster</name>
        <dbReference type="ChEBI" id="CHEBI:190135"/>
    </cofactor>
</comment>
<dbReference type="RefSeq" id="WP_423230581.1">
    <property type="nucleotide sequence ID" value="NZ_LKET01000032.1"/>
</dbReference>
<dbReference type="InterPro" id="IPR002023">
    <property type="entry name" value="NuoE-like"/>
</dbReference>
<evidence type="ECO:0000256" key="4">
    <source>
        <dbReference type="ARBA" id="ARBA00023004"/>
    </source>
</evidence>
<dbReference type="AlphaFoldDB" id="A0A0P8X002"/>
<evidence type="ECO:0000256" key="5">
    <source>
        <dbReference type="ARBA" id="ARBA00023014"/>
    </source>
</evidence>
<dbReference type="Gene3D" id="1.10.10.1590">
    <property type="entry name" value="NADH-quinone oxidoreductase subunit E"/>
    <property type="match status" value="1"/>
</dbReference>
<dbReference type="Proteomes" id="UP000050326">
    <property type="component" value="Unassembled WGS sequence"/>
</dbReference>
<dbReference type="SUPFAM" id="SSF52833">
    <property type="entry name" value="Thioredoxin-like"/>
    <property type="match status" value="1"/>
</dbReference>
<comment type="similarity">
    <text evidence="1">Belongs to the complex I 24 kDa subunit family.</text>
</comment>
<dbReference type="EMBL" id="LKET01000032">
    <property type="protein sequence ID" value="KPU44082.1"/>
    <property type="molecule type" value="Genomic_DNA"/>
</dbReference>
<evidence type="ECO:0000256" key="1">
    <source>
        <dbReference type="ARBA" id="ARBA00010643"/>
    </source>
</evidence>
<keyword evidence="5 7" id="KW-0411">Iron-sulfur</keyword>
<accession>A0A0P8X002</accession>
<keyword evidence="9" id="KW-1185">Reference proteome</keyword>
<reference evidence="8 9" key="1">
    <citation type="submission" date="2015-09" db="EMBL/GenBank/DDBJ databases">
        <title>Genome sequence of Oxobacter pfennigii DSM 3222.</title>
        <authorList>
            <person name="Poehlein A."/>
            <person name="Bengelsdorf F.R."/>
            <person name="Schiel-Bengelsdorf B."/>
            <person name="Duerre P."/>
            <person name="Daniel R."/>
        </authorList>
    </citation>
    <scope>NUCLEOTIDE SEQUENCE [LARGE SCALE GENOMIC DNA]</scope>
    <source>
        <strain evidence="8 9">DSM 3222</strain>
    </source>
</reference>
<keyword evidence="2 7" id="KW-0001">2Fe-2S</keyword>
<dbReference type="PROSITE" id="PS01099">
    <property type="entry name" value="COMPLEX1_24K"/>
    <property type="match status" value="1"/>
</dbReference>
<dbReference type="InterPro" id="IPR036249">
    <property type="entry name" value="Thioredoxin-like_sf"/>
</dbReference>
<evidence type="ECO:0000256" key="3">
    <source>
        <dbReference type="ARBA" id="ARBA00022723"/>
    </source>
</evidence>
<dbReference type="PATRIC" id="fig|36849.3.peg.2369"/>
<evidence type="ECO:0000256" key="7">
    <source>
        <dbReference type="PIRSR" id="PIRSR000216-1"/>
    </source>
</evidence>
<dbReference type="CDD" id="cd03064">
    <property type="entry name" value="TRX_Fd_NuoE"/>
    <property type="match status" value="1"/>
</dbReference>
<dbReference type="InterPro" id="IPR041921">
    <property type="entry name" value="NuoE_N"/>
</dbReference>
<feature type="binding site" evidence="7">
    <location>
        <position position="143"/>
    </location>
    <ligand>
        <name>[2Fe-2S] cluster</name>
        <dbReference type="ChEBI" id="CHEBI:190135"/>
    </ligand>
</feature>
<evidence type="ECO:0000256" key="6">
    <source>
        <dbReference type="ARBA" id="ARBA00034078"/>
    </source>
</evidence>
<proteinExistence type="inferred from homology"/>
<dbReference type="Gene3D" id="3.40.30.10">
    <property type="entry name" value="Glutaredoxin"/>
    <property type="match status" value="1"/>
</dbReference>
<evidence type="ECO:0000256" key="2">
    <source>
        <dbReference type="ARBA" id="ARBA00022714"/>
    </source>
</evidence>
<feature type="binding site" evidence="7">
    <location>
        <position position="97"/>
    </location>
    <ligand>
        <name>[2Fe-2S] cluster</name>
        <dbReference type="ChEBI" id="CHEBI:190135"/>
    </ligand>
</feature>
<sequence>MSQAELKTNEGCCCGQDKEMSPEVKKVYDIVQTHKGQKGALMPILNEIQDALGYLPRFAMEEVSKTLDMPLAEIYGVATFYSRFTLKPRGEHTISVCLGTACYVKGSKDVFDKLVEELKVKGSGDTTEDGKFTLDATRCLGCCGLAPVITIDEDVYGKVVPNEISNILKKYQ</sequence>
<organism evidence="8 9">
    <name type="scientific">Oxobacter pfennigii</name>
    <dbReference type="NCBI Taxonomy" id="36849"/>
    <lineage>
        <taxon>Bacteria</taxon>
        <taxon>Bacillati</taxon>
        <taxon>Bacillota</taxon>
        <taxon>Clostridia</taxon>
        <taxon>Eubacteriales</taxon>
        <taxon>Clostridiaceae</taxon>
        <taxon>Oxobacter</taxon>
    </lineage>
</organism>
<dbReference type="GO" id="GO:0050583">
    <property type="term" value="F:hydrogen dehydrogenase (NADP+) activity"/>
    <property type="evidence" value="ECO:0007669"/>
    <property type="project" value="UniProtKB-EC"/>
</dbReference>
<name>A0A0P8X002_9CLOT</name>
<dbReference type="PIRSF" id="PIRSF000216">
    <property type="entry name" value="NADH_DH_24kDa"/>
    <property type="match status" value="1"/>
</dbReference>
<keyword evidence="3 7" id="KW-0479">Metal-binding</keyword>
<dbReference type="InterPro" id="IPR042128">
    <property type="entry name" value="NuoE_dom"/>
</dbReference>
<feature type="binding site" evidence="7">
    <location>
        <position position="139"/>
    </location>
    <ligand>
        <name>[2Fe-2S] cluster</name>
        <dbReference type="ChEBI" id="CHEBI:190135"/>
    </ligand>
</feature>
<dbReference type="EC" id="1.12.1.3" evidence="8"/>
<dbReference type="GO" id="GO:0046872">
    <property type="term" value="F:metal ion binding"/>
    <property type="evidence" value="ECO:0007669"/>
    <property type="project" value="UniProtKB-KW"/>
</dbReference>
<keyword evidence="4 7" id="KW-0408">Iron</keyword>
<feature type="binding site" evidence="7">
    <location>
        <position position="102"/>
    </location>
    <ligand>
        <name>[2Fe-2S] cluster</name>
        <dbReference type="ChEBI" id="CHEBI:190135"/>
    </ligand>
</feature>
<dbReference type="STRING" id="36849.OXPF_22480"/>